<evidence type="ECO:0000313" key="2">
    <source>
        <dbReference type="EMBL" id="MFC5423171.1"/>
    </source>
</evidence>
<proteinExistence type="predicted"/>
<dbReference type="EMBL" id="JBHSLW010000064">
    <property type="protein sequence ID" value="MFC5423171.1"/>
    <property type="molecule type" value="Genomic_DNA"/>
</dbReference>
<evidence type="ECO:0000259" key="1">
    <source>
        <dbReference type="Pfam" id="PF22653"/>
    </source>
</evidence>
<keyword evidence="3" id="KW-1185">Reference proteome</keyword>
<dbReference type="Pfam" id="PF22653">
    <property type="entry name" value="DUF7007"/>
    <property type="match status" value="1"/>
</dbReference>
<dbReference type="RefSeq" id="WP_377801351.1">
    <property type="nucleotide sequence ID" value="NZ_JBHSLW010000064.1"/>
</dbReference>
<feature type="domain" description="DUF7007" evidence="1">
    <location>
        <begin position="106"/>
        <end position="220"/>
    </location>
</feature>
<protein>
    <submittedName>
        <fullName evidence="2">DUF7007 domain-containing protein</fullName>
    </submittedName>
</protein>
<sequence>MKGAFDCDTATDAAPANPEIEFGRSAEGFPVARVGDSAFAMLSTLDGRHYLATGWQIARPLAEWRRSDFYGHSGELDNEAAFRAKVLEHAQHQRDKRTLGRREVHSRAQTPWGISHGATVYAEGVESHSTAGHGGFKLSAERNEHVHPLLRAMDGWYEEDCAWAIVAITFPDLFTSFERRCAERSVKDSWPDAWETIFGVVLGPGESYEKDRRAFHEAHADDWIVVSAIASGHHEGFVECVATPGGRRGAGTEERRFLVPADEYAVGRFGFVIDPSRKAVYGGPSSFIGWQRGASRS</sequence>
<evidence type="ECO:0000313" key="3">
    <source>
        <dbReference type="Proteomes" id="UP001596053"/>
    </source>
</evidence>
<gene>
    <name evidence="2" type="ORF">ACFPOB_26840</name>
</gene>
<dbReference type="InterPro" id="IPR054276">
    <property type="entry name" value="DUF7007"/>
</dbReference>
<organism evidence="2 3">
    <name type="scientific">Bosea eneae</name>
    <dbReference type="NCBI Taxonomy" id="151454"/>
    <lineage>
        <taxon>Bacteria</taxon>
        <taxon>Pseudomonadati</taxon>
        <taxon>Pseudomonadota</taxon>
        <taxon>Alphaproteobacteria</taxon>
        <taxon>Hyphomicrobiales</taxon>
        <taxon>Boseaceae</taxon>
        <taxon>Bosea</taxon>
    </lineage>
</organism>
<reference evidence="3" key="1">
    <citation type="journal article" date="2019" name="Int. J. Syst. Evol. Microbiol.">
        <title>The Global Catalogue of Microorganisms (GCM) 10K type strain sequencing project: providing services to taxonomists for standard genome sequencing and annotation.</title>
        <authorList>
            <consortium name="The Broad Institute Genomics Platform"/>
            <consortium name="The Broad Institute Genome Sequencing Center for Infectious Disease"/>
            <person name="Wu L."/>
            <person name="Ma J."/>
        </authorList>
    </citation>
    <scope>NUCLEOTIDE SEQUENCE [LARGE SCALE GENOMIC DNA]</scope>
    <source>
        <strain evidence="3">NCAIM B.01391</strain>
    </source>
</reference>
<comment type="caution">
    <text evidence="2">The sequence shown here is derived from an EMBL/GenBank/DDBJ whole genome shotgun (WGS) entry which is preliminary data.</text>
</comment>
<dbReference type="Proteomes" id="UP001596053">
    <property type="component" value="Unassembled WGS sequence"/>
</dbReference>
<accession>A0ABW0J0W3</accession>
<name>A0ABW0J0W3_9HYPH</name>